<dbReference type="EMBL" id="BPUB01000001">
    <property type="protein sequence ID" value="GJG58495.1"/>
    <property type="molecule type" value="Genomic_DNA"/>
</dbReference>
<proteinExistence type="predicted"/>
<reference evidence="1" key="1">
    <citation type="journal article" date="2022" name="Int. J. Syst. Evol. Microbiol.">
        <title>Prevotella lacticifex sp. nov., isolated from the rumen of cows.</title>
        <authorList>
            <person name="Shinkai T."/>
            <person name="Ikeyama N."/>
            <person name="Kumagai M."/>
            <person name="Ohmori H."/>
            <person name="Sakamoto M."/>
            <person name="Ohkuma M."/>
            <person name="Mitsumori M."/>
        </authorList>
    </citation>
    <scope>NUCLEOTIDE SEQUENCE</scope>
    <source>
        <strain evidence="1">R5076</strain>
    </source>
</reference>
<name>A0A9R1C9I2_9BACT</name>
<gene>
    <name evidence="1" type="ORF">PRLR5076_13460</name>
</gene>
<protein>
    <submittedName>
        <fullName evidence="1">DUF4837 domain-containing protein</fullName>
    </submittedName>
</protein>
<evidence type="ECO:0000313" key="2">
    <source>
        <dbReference type="Proteomes" id="UP000825483"/>
    </source>
</evidence>
<sequence>MTSRLISTIVGTCGNVLVTVVMLCAILSACTTAGNKPASSNRPYQVLLSGDMGNIMFDELSDTISGLPQPEPALDVITARDSADNEWQKLTRAIVRVETTAEKGEKRSGNPQITVSRDVYAKPQLIITVRTASEAQLRNFMSSHRGIIRKTIEAFEMATAIKVLRTEHNEKAENMIRSEFGIRMLIPADMLASKRGKDFLWLSNNTNEGLQNICVYRIRENDRNSMPTASQQAENQFIRVRDSVMRRNIPGERDGMFMETATIRSVEPAGLGNGKDGGRRPMMYRGLWDMRNDIMGGPFVTMAIRRSPYIIYIEGFVYAPEAKKRNKIRRLEASILSALAEGDGKK</sequence>
<keyword evidence="2" id="KW-1185">Reference proteome</keyword>
<organism evidence="1 2">
    <name type="scientific">Prevotella lacticifex</name>
    <dbReference type="NCBI Taxonomy" id="2854755"/>
    <lineage>
        <taxon>Bacteria</taxon>
        <taxon>Pseudomonadati</taxon>
        <taxon>Bacteroidota</taxon>
        <taxon>Bacteroidia</taxon>
        <taxon>Bacteroidales</taxon>
        <taxon>Prevotellaceae</taxon>
        <taxon>Prevotella</taxon>
    </lineage>
</organism>
<dbReference type="PROSITE" id="PS51257">
    <property type="entry name" value="PROKAR_LIPOPROTEIN"/>
    <property type="match status" value="1"/>
</dbReference>
<dbReference type="Pfam" id="PF16125">
    <property type="entry name" value="DUF4837"/>
    <property type="match status" value="1"/>
</dbReference>
<dbReference type="Proteomes" id="UP000825483">
    <property type="component" value="Unassembled WGS sequence"/>
</dbReference>
<dbReference type="AlphaFoldDB" id="A0A9R1C9I2"/>
<dbReference type="RefSeq" id="WP_223929232.1">
    <property type="nucleotide sequence ID" value="NZ_BPTU01000001.1"/>
</dbReference>
<dbReference type="InterPro" id="IPR032286">
    <property type="entry name" value="DUF4837"/>
</dbReference>
<comment type="caution">
    <text evidence="1">The sequence shown here is derived from an EMBL/GenBank/DDBJ whole genome shotgun (WGS) entry which is preliminary data.</text>
</comment>
<accession>A0A9R1C9I2</accession>
<evidence type="ECO:0000313" key="1">
    <source>
        <dbReference type="EMBL" id="GJG58495.1"/>
    </source>
</evidence>
<dbReference type="GeneID" id="72467469"/>